<dbReference type="EMBL" id="BDIP01008969">
    <property type="protein sequence ID" value="GCA64893.1"/>
    <property type="molecule type" value="Genomic_DNA"/>
</dbReference>
<organism evidence="2 3">
    <name type="scientific">Kipferlia bialata</name>
    <dbReference type="NCBI Taxonomy" id="797122"/>
    <lineage>
        <taxon>Eukaryota</taxon>
        <taxon>Metamonada</taxon>
        <taxon>Carpediemonas-like organisms</taxon>
        <taxon>Kipferlia</taxon>
    </lineage>
</organism>
<keyword evidence="1" id="KW-1133">Transmembrane helix</keyword>
<keyword evidence="3" id="KW-1185">Reference proteome</keyword>
<name>A0A391P4H1_9EUKA</name>
<dbReference type="Proteomes" id="UP000265618">
    <property type="component" value="Unassembled WGS sequence"/>
</dbReference>
<evidence type="ECO:0000313" key="3">
    <source>
        <dbReference type="Proteomes" id="UP000265618"/>
    </source>
</evidence>
<gene>
    <name evidence="2" type="ORF">KIPB_015677</name>
</gene>
<sequence>MSESLDKLCGCTMITLSVGMLVVFVLWGFVSPLLPASSKLRAVFPRHE</sequence>
<evidence type="ECO:0000256" key="1">
    <source>
        <dbReference type="SAM" id="Phobius"/>
    </source>
</evidence>
<comment type="caution">
    <text evidence="2">The sequence shown here is derived from an EMBL/GenBank/DDBJ whole genome shotgun (WGS) entry which is preliminary data.</text>
</comment>
<keyword evidence="1" id="KW-0472">Membrane</keyword>
<accession>A0A391P4H1</accession>
<dbReference type="AlphaFoldDB" id="A0A391P4H1"/>
<feature type="non-terminal residue" evidence="2">
    <location>
        <position position="1"/>
    </location>
</feature>
<protein>
    <submittedName>
        <fullName evidence="2">Uncharacterized protein</fullName>
    </submittedName>
</protein>
<feature type="transmembrane region" description="Helical" evidence="1">
    <location>
        <begin position="12"/>
        <end position="30"/>
    </location>
</feature>
<reference evidence="2 3" key="1">
    <citation type="journal article" date="2018" name="PLoS ONE">
        <title>The draft genome of Kipferlia bialata reveals reductive genome evolution in fornicate parasites.</title>
        <authorList>
            <person name="Tanifuji G."/>
            <person name="Takabayashi S."/>
            <person name="Kume K."/>
            <person name="Takagi M."/>
            <person name="Nakayama T."/>
            <person name="Kamikawa R."/>
            <person name="Inagaki Y."/>
            <person name="Hashimoto T."/>
        </authorList>
    </citation>
    <scope>NUCLEOTIDE SEQUENCE [LARGE SCALE GENOMIC DNA]</scope>
    <source>
        <strain evidence="2">NY0173</strain>
    </source>
</reference>
<keyword evidence="1" id="KW-0812">Transmembrane</keyword>
<proteinExistence type="predicted"/>
<evidence type="ECO:0000313" key="2">
    <source>
        <dbReference type="EMBL" id="GCA64893.1"/>
    </source>
</evidence>